<gene>
    <name evidence="2" type="ORF">E3U55_14435</name>
</gene>
<dbReference type="EMBL" id="SOPW01000019">
    <property type="protein sequence ID" value="TFB14110.1"/>
    <property type="molecule type" value="Genomic_DNA"/>
</dbReference>
<proteinExistence type="predicted"/>
<reference evidence="2 3" key="1">
    <citation type="submission" date="2019-03" db="EMBL/GenBank/DDBJ databases">
        <authorList>
            <person name="He R.-H."/>
        </authorList>
    </citation>
    <scope>NUCLEOTIDE SEQUENCE [LARGE SCALE GENOMIC DNA]</scope>
    <source>
        <strain evidence="3">SH 714</strain>
    </source>
</reference>
<keyword evidence="3" id="KW-1185">Reference proteome</keyword>
<keyword evidence="1" id="KW-0812">Transmembrane</keyword>
<evidence type="ECO:0000313" key="3">
    <source>
        <dbReference type="Proteomes" id="UP000297975"/>
    </source>
</evidence>
<comment type="caution">
    <text evidence="2">The sequence shown here is derived from an EMBL/GenBank/DDBJ whole genome shotgun (WGS) entry which is preliminary data.</text>
</comment>
<dbReference type="Proteomes" id="UP000297975">
    <property type="component" value="Unassembled WGS sequence"/>
</dbReference>
<feature type="transmembrane region" description="Helical" evidence="1">
    <location>
        <begin position="7"/>
        <end position="28"/>
    </location>
</feature>
<protein>
    <submittedName>
        <fullName evidence="2">Uncharacterized protein</fullName>
    </submittedName>
</protein>
<keyword evidence="1" id="KW-0472">Membrane</keyword>
<dbReference type="RefSeq" id="WP_134341185.1">
    <property type="nucleotide sequence ID" value="NZ_SOPW01000019.1"/>
</dbReference>
<evidence type="ECO:0000256" key="1">
    <source>
        <dbReference type="SAM" id="Phobius"/>
    </source>
</evidence>
<name>A0A4Y8IDW9_9BACI</name>
<feature type="transmembrane region" description="Helical" evidence="1">
    <location>
        <begin position="40"/>
        <end position="62"/>
    </location>
</feature>
<accession>A0A4Y8IDW9</accession>
<dbReference type="OrthoDB" id="2643649at2"/>
<sequence>MKKTEWIIFALLILMGLCCLTVSGTAMWGPGSIQAYFKTFLHLCMWMGLPIIFLGIVYLVIVMKRQGK</sequence>
<evidence type="ECO:0000313" key="2">
    <source>
        <dbReference type="EMBL" id="TFB14110.1"/>
    </source>
</evidence>
<dbReference type="AlphaFoldDB" id="A0A4Y8IDW9"/>
<organism evidence="2 3">
    <name type="scientific">Filobacillus milosensis</name>
    <dbReference type="NCBI Taxonomy" id="94137"/>
    <lineage>
        <taxon>Bacteria</taxon>
        <taxon>Bacillati</taxon>
        <taxon>Bacillota</taxon>
        <taxon>Bacilli</taxon>
        <taxon>Bacillales</taxon>
        <taxon>Bacillaceae</taxon>
        <taxon>Filobacillus</taxon>
    </lineage>
</organism>
<keyword evidence="1" id="KW-1133">Transmembrane helix</keyword>